<dbReference type="Gene3D" id="3.40.50.2000">
    <property type="entry name" value="Glycogen Phosphorylase B"/>
    <property type="match status" value="2"/>
</dbReference>
<evidence type="ECO:0000313" key="3">
    <source>
        <dbReference type="EMBL" id="MBW4668290.1"/>
    </source>
</evidence>
<reference evidence="3" key="1">
    <citation type="submission" date="2021-05" db="EMBL/GenBank/DDBJ databases">
        <authorList>
            <person name="Pietrasiak N."/>
            <person name="Ward R."/>
            <person name="Stajich J.E."/>
            <person name="Kurbessoian T."/>
        </authorList>
    </citation>
    <scope>NUCLEOTIDE SEQUENCE</scope>
    <source>
        <strain evidence="3">GSE-NOS-MK-12-04C</strain>
    </source>
</reference>
<accession>A0A951QPF0</accession>
<proteinExistence type="predicted"/>
<name>A0A951QPF0_9CYAN</name>
<dbReference type="EC" id="2.4.-.-" evidence="3"/>
<dbReference type="Proteomes" id="UP000729701">
    <property type="component" value="Unassembled WGS sequence"/>
</dbReference>
<evidence type="ECO:0000313" key="4">
    <source>
        <dbReference type="Proteomes" id="UP000729701"/>
    </source>
</evidence>
<dbReference type="InterPro" id="IPR001296">
    <property type="entry name" value="Glyco_trans_1"/>
</dbReference>
<dbReference type="InterPro" id="IPR028098">
    <property type="entry name" value="Glyco_trans_4-like_N"/>
</dbReference>
<dbReference type="Pfam" id="PF00534">
    <property type="entry name" value="Glycos_transf_1"/>
    <property type="match status" value="1"/>
</dbReference>
<dbReference type="GO" id="GO:0016757">
    <property type="term" value="F:glycosyltransferase activity"/>
    <property type="evidence" value="ECO:0007669"/>
    <property type="project" value="UniProtKB-KW"/>
</dbReference>
<evidence type="ECO:0000259" key="2">
    <source>
        <dbReference type="Pfam" id="PF13439"/>
    </source>
</evidence>
<feature type="domain" description="Glycosyltransferase subfamily 4-like N-terminal" evidence="2">
    <location>
        <begin position="13"/>
        <end position="175"/>
    </location>
</feature>
<dbReference type="PANTHER" id="PTHR12526">
    <property type="entry name" value="GLYCOSYLTRANSFERASE"/>
    <property type="match status" value="1"/>
</dbReference>
<sequence>MKILYVTTGLETGGAEIMLYKILSKINREHFNPSVISLMDRGTVGDRIESLGIPVYTIGMELGTPTLEAIWKLIQKIREIQPDLIQGWMYHGNIAAKLASIFYFRKIPILWSIHHSISSLKSEKKLTIALIKLGASITKSIQQVIFVSQNSRNQHETLGYRSDNSCIIANGFDVSLFKPSLTARLDFRTELDLPEDSFLIGLICRFHPMKDHANFLNAAALLTKQFPNVHFILAGREVDSKNHPLVELIKKLGLDNQVHLLGERRDTHRLAAALDIVSLASAYGEAFPLVIGEAMSCGVPCVVTDVGDSGWIVGNTGRVIPPRNPEALANAWQELIVMGAVGREDLGASARVRIIECFSLDSVVAKYERLYDVMLATTLKSQSLQRLQKLQNIKNYD</sequence>
<comment type="caution">
    <text evidence="3">The sequence shown here is derived from an EMBL/GenBank/DDBJ whole genome shotgun (WGS) entry which is preliminary data.</text>
</comment>
<reference evidence="3" key="2">
    <citation type="journal article" date="2022" name="Microbiol. Resour. Announc.">
        <title>Metagenome Sequencing to Explore Phylogenomics of Terrestrial Cyanobacteria.</title>
        <authorList>
            <person name="Ward R.D."/>
            <person name="Stajich J.E."/>
            <person name="Johansen J.R."/>
            <person name="Huntemann M."/>
            <person name="Clum A."/>
            <person name="Foster B."/>
            <person name="Foster B."/>
            <person name="Roux S."/>
            <person name="Palaniappan K."/>
            <person name="Varghese N."/>
            <person name="Mukherjee S."/>
            <person name="Reddy T.B.K."/>
            <person name="Daum C."/>
            <person name="Copeland A."/>
            <person name="Chen I.A."/>
            <person name="Ivanova N.N."/>
            <person name="Kyrpides N.C."/>
            <person name="Shapiro N."/>
            <person name="Eloe-Fadrosh E.A."/>
            <person name="Pietrasiak N."/>
        </authorList>
    </citation>
    <scope>NUCLEOTIDE SEQUENCE</scope>
    <source>
        <strain evidence="3">GSE-NOS-MK-12-04C</strain>
    </source>
</reference>
<dbReference type="PANTHER" id="PTHR12526:SF638">
    <property type="entry name" value="SPORE COAT PROTEIN SA"/>
    <property type="match status" value="1"/>
</dbReference>
<keyword evidence="3" id="KW-0328">Glycosyltransferase</keyword>
<dbReference type="Pfam" id="PF13439">
    <property type="entry name" value="Glyco_transf_4"/>
    <property type="match status" value="1"/>
</dbReference>
<dbReference type="AlphaFoldDB" id="A0A951QPF0"/>
<feature type="domain" description="Glycosyl transferase family 1" evidence="1">
    <location>
        <begin position="187"/>
        <end position="338"/>
    </location>
</feature>
<dbReference type="CDD" id="cd03807">
    <property type="entry name" value="GT4_WbnK-like"/>
    <property type="match status" value="1"/>
</dbReference>
<dbReference type="EMBL" id="JAHHGZ010000012">
    <property type="protein sequence ID" value="MBW4668290.1"/>
    <property type="molecule type" value="Genomic_DNA"/>
</dbReference>
<dbReference type="SUPFAM" id="SSF53756">
    <property type="entry name" value="UDP-Glycosyltransferase/glycogen phosphorylase"/>
    <property type="match status" value="1"/>
</dbReference>
<gene>
    <name evidence="3" type="ORF">KME60_12915</name>
</gene>
<keyword evidence="3" id="KW-0808">Transferase</keyword>
<organism evidence="3 4">
    <name type="scientific">Cyanomargarita calcarea GSE-NOS-MK-12-04C</name>
    <dbReference type="NCBI Taxonomy" id="2839659"/>
    <lineage>
        <taxon>Bacteria</taxon>
        <taxon>Bacillati</taxon>
        <taxon>Cyanobacteriota</taxon>
        <taxon>Cyanophyceae</taxon>
        <taxon>Nostocales</taxon>
        <taxon>Cyanomargaritaceae</taxon>
        <taxon>Cyanomargarita</taxon>
    </lineage>
</organism>
<evidence type="ECO:0000259" key="1">
    <source>
        <dbReference type="Pfam" id="PF00534"/>
    </source>
</evidence>
<protein>
    <submittedName>
        <fullName evidence="3">Glycosyltransferase</fullName>
        <ecNumber evidence="3">2.4.-.-</ecNumber>
    </submittedName>
</protein>